<evidence type="ECO:0000256" key="1">
    <source>
        <dbReference type="SAM" id="Phobius"/>
    </source>
</evidence>
<organism evidence="2 3">
    <name type="scientific">Rouxiella badensis</name>
    <dbReference type="NCBI Taxonomy" id="1646377"/>
    <lineage>
        <taxon>Bacteria</taxon>
        <taxon>Pseudomonadati</taxon>
        <taxon>Pseudomonadota</taxon>
        <taxon>Gammaproteobacteria</taxon>
        <taxon>Enterobacterales</taxon>
        <taxon>Yersiniaceae</taxon>
        <taxon>Rouxiella</taxon>
    </lineage>
</organism>
<dbReference type="Proteomes" id="UP000192536">
    <property type="component" value="Unassembled WGS sequence"/>
</dbReference>
<evidence type="ECO:0000313" key="3">
    <source>
        <dbReference type="Proteomes" id="UP000192536"/>
    </source>
</evidence>
<keyword evidence="1" id="KW-1133">Transmembrane helix</keyword>
<dbReference type="STRING" id="1646377.BS640_14460"/>
<keyword evidence="1" id="KW-0472">Membrane</keyword>
<keyword evidence="1" id="KW-0812">Transmembrane</keyword>
<protein>
    <recommendedName>
        <fullName evidence="4">Superinfection immunity protein</fullName>
    </recommendedName>
</protein>
<evidence type="ECO:0008006" key="4">
    <source>
        <dbReference type="Google" id="ProtNLM"/>
    </source>
</evidence>
<accession>A0A1X0WD67</accession>
<feature type="transmembrane region" description="Helical" evidence="1">
    <location>
        <begin position="63"/>
        <end position="84"/>
    </location>
</feature>
<keyword evidence="3" id="KW-1185">Reference proteome</keyword>
<proteinExistence type="predicted"/>
<reference evidence="2 3" key="1">
    <citation type="journal article" date="2017" name="Int. J. Syst. Evol. Microbiol.">
        <title>Rouxiella badensis sp. nov. and Rouxiella silvae sp. nov. isolated from peat bog soil in Germany and emendation of the genus description.</title>
        <authorList>
            <person name="Le Fleche-Mateos A."/>
            <person name="Kugler J.H."/>
            <person name="Hansen S.H."/>
            <person name="Syldatk C."/>
            <person name="Hausmann R."/>
            <person name="Lomprez F."/>
            <person name="Vandenbogaert M."/>
            <person name="Manuguerra J.C."/>
            <person name="Grimont P.A."/>
        </authorList>
    </citation>
    <scope>NUCLEOTIDE SEQUENCE [LARGE SCALE GENOMIC DNA]</scope>
    <source>
        <strain evidence="2 3">DSM 100043</strain>
    </source>
</reference>
<dbReference type="InterPro" id="IPR016410">
    <property type="entry name" value="Phage_imm"/>
</dbReference>
<evidence type="ECO:0000313" key="2">
    <source>
        <dbReference type="EMBL" id="ORJ24727.1"/>
    </source>
</evidence>
<dbReference type="EMBL" id="MRWE01000024">
    <property type="protein sequence ID" value="ORJ24727.1"/>
    <property type="molecule type" value="Genomic_DNA"/>
</dbReference>
<dbReference type="Pfam" id="PF14373">
    <property type="entry name" value="Imm_superinfect"/>
    <property type="match status" value="1"/>
</dbReference>
<feature type="transmembrane region" description="Helical" evidence="1">
    <location>
        <begin position="31"/>
        <end position="51"/>
    </location>
</feature>
<gene>
    <name evidence="2" type="ORF">BS640_14460</name>
</gene>
<sequence length="105" mass="11855">MLYQLKFANNNFKVPNYPIIFSELLMSTGEMLVPVAVILCVAMYFLPFLIADHRKHKKLPVIFGVNLLLGWTVIGWAVAMVWAFSTPENASDSAKNQSQVYSEES</sequence>
<comment type="caution">
    <text evidence="2">The sequence shown here is derived from an EMBL/GenBank/DDBJ whole genome shotgun (WGS) entry which is preliminary data.</text>
</comment>
<name>A0A1X0WD67_9GAMM</name>
<dbReference type="RefSeq" id="WP_017492489.1">
    <property type="nucleotide sequence ID" value="NZ_CAUQAZ010000027.1"/>
</dbReference>
<dbReference type="AlphaFoldDB" id="A0A1X0WD67"/>